<evidence type="ECO:0000256" key="5">
    <source>
        <dbReference type="ARBA" id="ARBA00022801"/>
    </source>
</evidence>
<dbReference type="EMBL" id="JBFDAA010000010">
    <property type="protein sequence ID" value="KAL1124541.1"/>
    <property type="molecule type" value="Genomic_DNA"/>
</dbReference>
<dbReference type="CDD" id="cd00190">
    <property type="entry name" value="Tryp_SPc"/>
    <property type="match status" value="1"/>
</dbReference>
<feature type="domain" description="Peptidase S1" evidence="10">
    <location>
        <begin position="62"/>
        <end position="298"/>
    </location>
</feature>
<dbReference type="InterPro" id="IPR009003">
    <property type="entry name" value="Peptidase_S1_PA"/>
</dbReference>
<keyword evidence="3" id="KW-0645">Protease</keyword>
<dbReference type="PRINTS" id="PR00722">
    <property type="entry name" value="CHYMOTRYPSIN"/>
</dbReference>
<evidence type="ECO:0000256" key="6">
    <source>
        <dbReference type="ARBA" id="ARBA00022825"/>
    </source>
</evidence>
<dbReference type="GO" id="GO:0006508">
    <property type="term" value="P:proteolysis"/>
    <property type="evidence" value="ECO:0007669"/>
    <property type="project" value="UniProtKB-KW"/>
</dbReference>
<evidence type="ECO:0000259" key="10">
    <source>
        <dbReference type="PROSITE" id="PS50240"/>
    </source>
</evidence>
<dbReference type="GO" id="GO:0008236">
    <property type="term" value="F:serine-type peptidase activity"/>
    <property type="evidence" value="ECO:0007669"/>
    <property type="project" value="UniProtKB-KW"/>
</dbReference>
<feature type="region of interest" description="Disordered" evidence="9">
    <location>
        <begin position="1"/>
        <end position="21"/>
    </location>
</feature>
<sequence length="314" mass="34615">MGPYGEVTDPPTTPEPTTQKSILPAYLSIESEEIDSSEHGGPPGRVPTTCPCGTANKQLNKIIGGEEAGVNEFPFAVMLTIKGRYAPFCGGSIITARHVITAAHCVVGLRDWVTIAVRMGDHNFNEENAPHSKTVDVSEIIVHEKYSEHHNYDIALLVLNETIKFNRFVFPVCIPAKQLSLDRQYLKAMGWGRTGWTKENGLSIYLKKMNVRAVPLSECARFTSADASDPHQLCTYGKRRGLGKGDSGGPVVWLDKDTNRYTIVGLPSFVYPFLTQNYKPDVTADVSSFLPWIHEKLKSKSIKCNTVINSNCAS</sequence>
<dbReference type="PANTHER" id="PTHR24252:SF7">
    <property type="entry name" value="HYALIN"/>
    <property type="match status" value="1"/>
</dbReference>
<proteinExistence type="predicted"/>
<dbReference type="PANTHER" id="PTHR24252">
    <property type="entry name" value="ACROSIN-RELATED"/>
    <property type="match status" value="1"/>
</dbReference>
<keyword evidence="7" id="KW-0865">Zymogen</keyword>
<evidence type="ECO:0000256" key="1">
    <source>
        <dbReference type="ARBA" id="ARBA00004613"/>
    </source>
</evidence>
<evidence type="ECO:0000256" key="8">
    <source>
        <dbReference type="ARBA" id="ARBA00023157"/>
    </source>
</evidence>
<evidence type="ECO:0000256" key="2">
    <source>
        <dbReference type="ARBA" id="ARBA00022525"/>
    </source>
</evidence>
<dbReference type="SMART" id="SM00020">
    <property type="entry name" value="Tryp_SPc"/>
    <property type="match status" value="1"/>
</dbReference>
<dbReference type="FunFam" id="2.40.10.10:FF:000146">
    <property type="entry name" value="Serine protease 53"/>
    <property type="match status" value="1"/>
</dbReference>
<evidence type="ECO:0000256" key="7">
    <source>
        <dbReference type="ARBA" id="ARBA00023145"/>
    </source>
</evidence>
<dbReference type="Proteomes" id="UP001558652">
    <property type="component" value="Unassembled WGS sequence"/>
</dbReference>
<keyword evidence="8" id="KW-1015">Disulfide bond</keyword>
<evidence type="ECO:0000313" key="11">
    <source>
        <dbReference type="EMBL" id="KAL1124541.1"/>
    </source>
</evidence>
<dbReference type="AlphaFoldDB" id="A0ABD0YB33"/>
<dbReference type="PROSITE" id="PS00134">
    <property type="entry name" value="TRYPSIN_HIS"/>
    <property type="match status" value="1"/>
</dbReference>
<evidence type="ECO:0000256" key="3">
    <source>
        <dbReference type="ARBA" id="ARBA00022670"/>
    </source>
</evidence>
<evidence type="ECO:0000256" key="9">
    <source>
        <dbReference type="SAM" id="MobiDB-lite"/>
    </source>
</evidence>
<comment type="caution">
    <text evidence="11">The sequence shown here is derived from an EMBL/GenBank/DDBJ whole genome shotgun (WGS) entry which is preliminary data.</text>
</comment>
<comment type="subcellular location">
    <subcellularLocation>
        <location evidence="1">Secreted</location>
    </subcellularLocation>
</comment>
<evidence type="ECO:0000313" key="12">
    <source>
        <dbReference type="Proteomes" id="UP001558652"/>
    </source>
</evidence>
<keyword evidence="6" id="KW-0720">Serine protease</keyword>
<keyword evidence="5" id="KW-0378">Hydrolase</keyword>
<dbReference type="PROSITE" id="PS50240">
    <property type="entry name" value="TRYPSIN_DOM"/>
    <property type="match status" value="1"/>
</dbReference>
<accession>A0ABD0YB33</accession>
<evidence type="ECO:0000256" key="4">
    <source>
        <dbReference type="ARBA" id="ARBA00022729"/>
    </source>
</evidence>
<dbReference type="InterPro" id="IPR018114">
    <property type="entry name" value="TRYPSIN_HIS"/>
</dbReference>
<protein>
    <recommendedName>
        <fullName evidence="10">Peptidase S1 domain-containing protein</fullName>
    </recommendedName>
</protein>
<dbReference type="SUPFAM" id="SSF50494">
    <property type="entry name" value="Trypsin-like serine proteases"/>
    <property type="match status" value="1"/>
</dbReference>
<dbReference type="InterPro" id="IPR043504">
    <property type="entry name" value="Peptidase_S1_PA_chymotrypsin"/>
</dbReference>
<dbReference type="InterPro" id="IPR001314">
    <property type="entry name" value="Peptidase_S1A"/>
</dbReference>
<name>A0ABD0YB33_9HEMI</name>
<keyword evidence="12" id="KW-1185">Reference proteome</keyword>
<organism evidence="11 12">
    <name type="scientific">Ranatra chinensis</name>
    <dbReference type="NCBI Taxonomy" id="642074"/>
    <lineage>
        <taxon>Eukaryota</taxon>
        <taxon>Metazoa</taxon>
        <taxon>Ecdysozoa</taxon>
        <taxon>Arthropoda</taxon>
        <taxon>Hexapoda</taxon>
        <taxon>Insecta</taxon>
        <taxon>Pterygota</taxon>
        <taxon>Neoptera</taxon>
        <taxon>Paraneoptera</taxon>
        <taxon>Hemiptera</taxon>
        <taxon>Heteroptera</taxon>
        <taxon>Panheteroptera</taxon>
        <taxon>Nepomorpha</taxon>
        <taxon>Nepidae</taxon>
        <taxon>Ranatrinae</taxon>
        <taxon>Ranatra</taxon>
    </lineage>
</organism>
<dbReference type="InterPro" id="IPR001254">
    <property type="entry name" value="Trypsin_dom"/>
</dbReference>
<dbReference type="GO" id="GO:0005576">
    <property type="term" value="C:extracellular region"/>
    <property type="evidence" value="ECO:0007669"/>
    <property type="project" value="UniProtKB-SubCell"/>
</dbReference>
<dbReference type="Gene3D" id="2.40.10.10">
    <property type="entry name" value="Trypsin-like serine proteases"/>
    <property type="match status" value="1"/>
</dbReference>
<dbReference type="Pfam" id="PF00089">
    <property type="entry name" value="Trypsin"/>
    <property type="match status" value="1"/>
</dbReference>
<keyword evidence="4" id="KW-0732">Signal</keyword>
<gene>
    <name evidence="11" type="ORF">AAG570_001167</name>
</gene>
<reference evidence="11 12" key="1">
    <citation type="submission" date="2024-07" db="EMBL/GenBank/DDBJ databases">
        <title>Chromosome-level genome assembly of the water stick insect Ranatra chinensis (Heteroptera: Nepidae).</title>
        <authorList>
            <person name="Liu X."/>
        </authorList>
    </citation>
    <scope>NUCLEOTIDE SEQUENCE [LARGE SCALE GENOMIC DNA]</scope>
    <source>
        <strain evidence="11">Cailab_2021Rc</strain>
        <tissue evidence="11">Muscle</tissue>
    </source>
</reference>
<keyword evidence="2" id="KW-0964">Secreted</keyword>